<evidence type="ECO:0000256" key="4">
    <source>
        <dbReference type="ARBA" id="ARBA00022723"/>
    </source>
</evidence>
<dbReference type="AlphaFoldDB" id="A0AAV1L1U9"/>
<comment type="catalytic activity">
    <reaction evidence="1 10">
        <text>S-ubiquitinyl-[E2 ubiquitin-conjugating enzyme]-L-cysteine + [acceptor protein]-L-lysine = [E2 ubiquitin-conjugating enzyme]-L-cysteine + N(6)-ubiquitinyl-[acceptor protein]-L-lysine.</text>
        <dbReference type="EC" id="2.3.2.27"/>
    </reaction>
</comment>
<dbReference type="Pfam" id="PF02207">
    <property type="entry name" value="zf-UBR"/>
    <property type="match status" value="1"/>
</dbReference>
<dbReference type="Gene3D" id="3.30.1390.10">
    <property type="match status" value="1"/>
</dbReference>
<protein>
    <recommendedName>
        <fullName evidence="10">E3 ubiquitin-protein ligase</fullName>
        <ecNumber evidence="10">2.3.2.27</ecNumber>
    </recommendedName>
</protein>
<dbReference type="InterPro" id="IPR003126">
    <property type="entry name" value="Znf_UBR"/>
</dbReference>
<keyword evidence="5 10" id="KW-0863">Zinc-finger</keyword>
<feature type="zinc finger region" description="UBR-type" evidence="9">
    <location>
        <begin position="116"/>
        <end position="187"/>
    </location>
</feature>
<dbReference type="PANTHER" id="PTHR21497:SF24">
    <property type="entry name" value="E3 UBIQUITIN-PROTEIN LIGASE UBR1"/>
    <property type="match status" value="1"/>
</dbReference>
<evidence type="ECO:0000256" key="10">
    <source>
        <dbReference type="RuleBase" id="RU366018"/>
    </source>
</evidence>
<gene>
    <name evidence="12" type="ORF">PARMNEM_LOCUS9543</name>
</gene>
<dbReference type="PROSITE" id="PS51157">
    <property type="entry name" value="ZF_UBR"/>
    <property type="match status" value="1"/>
</dbReference>
<evidence type="ECO:0000256" key="3">
    <source>
        <dbReference type="ARBA" id="ARBA00022679"/>
    </source>
</evidence>
<name>A0AAV1L1U9_9NEOP</name>
<evidence type="ECO:0000313" key="13">
    <source>
        <dbReference type="Proteomes" id="UP001314205"/>
    </source>
</evidence>
<comment type="similarity">
    <text evidence="8 10">Belongs to the E3 ubiquitin-protein ligase UBR1-like family.</text>
</comment>
<comment type="function">
    <text evidence="10">Ubiquitin ligase protein which is a component of the N-end rule pathway. Recognizes and binds to proteins bearing specific N-terminal residues that are destabilizing according to the N-end rule, leading to their ubiquitination and subsequent degradation.</text>
</comment>
<dbReference type="Gene3D" id="2.10.110.30">
    <property type="match status" value="1"/>
</dbReference>
<dbReference type="GO" id="GO:0016567">
    <property type="term" value="P:protein ubiquitination"/>
    <property type="evidence" value="ECO:0007669"/>
    <property type="project" value="UniProtKB-UniRule"/>
</dbReference>
<comment type="pathway">
    <text evidence="2 10">Protein modification; protein ubiquitination.</text>
</comment>
<sequence length="315" mass="35575">MSSLPPVELEVEVVDESMEDDAPEMIPADRFTLPARADAVVELWRTKLAEGVLSPAHFQDHWRVTVPRIYSPQPNRTCLDWSFDEELAQKLLIQPLEQFVWGGADGSRVVPPRRSTLCGRVFKQGEPAYSCRECGMDNTCVLCVECFKVSAHRHHKYKMGQSGGGGCCDCGDTEAWKRDPFCVLHTAPDNEEQESQSSIGPDVLERMKIVASVCLSYCFRLLTLDHAPGLPNDLRLKDAERDLLQILDQPDCYCTVLYNDETHTFEQVITTLNRVLKSNHRDSVELVSLIDREGRALVKCNSFQICDKLKTDIET</sequence>
<keyword evidence="6 10" id="KW-0833">Ubl conjugation pathway</keyword>
<dbReference type="Pfam" id="PF02617">
    <property type="entry name" value="ClpS"/>
    <property type="match status" value="1"/>
</dbReference>
<evidence type="ECO:0000256" key="9">
    <source>
        <dbReference type="PROSITE-ProRule" id="PRU00508"/>
    </source>
</evidence>
<evidence type="ECO:0000256" key="1">
    <source>
        <dbReference type="ARBA" id="ARBA00000900"/>
    </source>
</evidence>
<dbReference type="GO" id="GO:0000151">
    <property type="term" value="C:ubiquitin ligase complex"/>
    <property type="evidence" value="ECO:0007669"/>
    <property type="project" value="TreeGrafter"/>
</dbReference>
<dbReference type="EMBL" id="CAVLGL010000083">
    <property type="protein sequence ID" value="CAK1588975.1"/>
    <property type="molecule type" value="Genomic_DNA"/>
</dbReference>
<dbReference type="SUPFAM" id="SSF54736">
    <property type="entry name" value="ClpS-like"/>
    <property type="match status" value="1"/>
</dbReference>
<dbReference type="FunFam" id="2.10.110.30:FF:000001">
    <property type="entry name" value="E3 ubiquitin-protein ligase UBR2 isoform 1"/>
    <property type="match status" value="1"/>
</dbReference>
<keyword evidence="4 10" id="KW-0479">Metal-binding</keyword>
<dbReference type="GO" id="GO:0005737">
    <property type="term" value="C:cytoplasm"/>
    <property type="evidence" value="ECO:0007669"/>
    <property type="project" value="TreeGrafter"/>
</dbReference>
<keyword evidence="13" id="KW-1185">Reference proteome</keyword>
<feature type="domain" description="UBR-type" evidence="11">
    <location>
        <begin position="116"/>
        <end position="187"/>
    </location>
</feature>
<dbReference type="GO" id="GO:0061630">
    <property type="term" value="F:ubiquitin protein ligase activity"/>
    <property type="evidence" value="ECO:0007669"/>
    <property type="project" value="UniProtKB-UniRule"/>
</dbReference>
<organism evidence="12 13">
    <name type="scientific">Parnassius mnemosyne</name>
    <name type="common">clouded apollo</name>
    <dbReference type="NCBI Taxonomy" id="213953"/>
    <lineage>
        <taxon>Eukaryota</taxon>
        <taxon>Metazoa</taxon>
        <taxon>Ecdysozoa</taxon>
        <taxon>Arthropoda</taxon>
        <taxon>Hexapoda</taxon>
        <taxon>Insecta</taxon>
        <taxon>Pterygota</taxon>
        <taxon>Neoptera</taxon>
        <taxon>Endopterygota</taxon>
        <taxon>Lepidoptera</taxon>
        <taxon>Glossata</taxon>
        <taxon>Ditrysia</taxon>
        <taxon>Papilionoidea</taxon>
        <taxon>Papilionidae</taxon>
        <taxon>Parnassiinae</taxon>
        <taxon>Parnassini</taxon>
        <taxon>Parnassius</taxon>
        <taxon>Driopa</taxon>
    </lineage>
</organism>
<comment type="caution">
    <text evidence="12">The sequence shown here is derived from an EMBL/GenBank/DDBJ whole genome shotgun (WGS) entry which is preliminary data.</text>
</comment>
<evidence type="ECO:0000259" key="11">
    <source>
        <dbReference type="PROSITE" id="PS51157"/>
    </source>
</evidence>
<dbReference type="GO" id="GO:0008270">
    <property type="term" value="F:zinc ion binding"/>
    <property type="evidence" value="ECO:0007669"/>
    <property type="project" value="UniProtKB-UniRule"/>
</dbReference>
<dbReference type="PANTHER" id="PTHR21497">
    <property type="entry name" value="UBIQUITIN LIGASE E3 ALPHA-RELATED"/>
    <property type="match status" value="1"/>
</dbReference>
<reference evidence="12 13" key="1">
    <citation type="submission" date="2023-11" db="EMBL/GenBank/DDBJ databases">
        <authorList>
            <person name="Hedman E."/>
            <person name="Englund M."/>
            <person name="Stromberg M."/>
            <person name="Nyberg Akerstrom W."/>
            <person name="Nylinder S."/>
            <person name="Jareborg N."/>
            <person name="Kallberg Y."/>
            <person name="Kronander E."/>
        </authorList>
    </citation>
    <scope>NUCLEOTIDE SEQUENCE [LARGE SCALE GENOMIC DNA]</scope>
</reference>
<dbReference type="InterPro" id="IPR039164">
    <property type="entry name" value="UBR1-like"/>
</dbReference>
<keyword evidence="7 10" id="KW-0862">Zinc</keyword>
<accession>A0AAV1L1U9</accession>
<evidence type="ECO:0000256" key="8">
    <source>
        <dbReference type="ARBA" id="ARBA00046341"/>
    </source>
</evidence>
<evidence type="ECO:0000256" key="6">
    <source>
        <dbReference type="ARBA" id="ARBA00022786"/>
    </source>
</evidence>
<evidence type="ECO:0000256" key="7">
    <source>
        <dbReference type="ARBA" id="ARBA00022833"/>
    </source>
</evidence>
<dbReference type="InterPro" id="IPR003769">
    <property type="entry name" value="ClpS_core"/>
</dbReference>
<dbReference type="GO" id="GO:0071596">
    <property type="term" value="P:ubiquitin-dependent protein catabolic process via the N-end rule pathway"/>
    <property type="evidence" value="ECO:0007669"/>
    <property type="project" value="UniProtKB-UniRule"/>
</dbReference>
<dbReference type="InterPro" id="IPR014719">
    <property type="entry name" value="Ribosomal_bL12_C/ClpS-like"/>
</dbReference>
<proteinExistence type="inferred from homology"/>
<dbReference type="SMART" id="SM00396">
    <property type="entry name" value="ZnF_UBR1"/>
    <property type="match status" value="1"/>
</dbReference>
<keyword evidence="3 10" id="KW-0808">Transferase</keyword>
<evidence type="ECO:0000256" key="2">
    <source>
        <dbReference type="ARBA" id="ARBA00004906"/>
    </source>
</evidence>
<dbReference type="Proteomes" id="UP001314205">
    <property type="component" value="Unassembled WGS sequence"/>
</dbReference>
<evidence type="ECO:0000256" key="5">
    <source>
        <dbReference type="ARBA" id="ARBA00022771"/>
    </source>
</evidence>
<evidence type="ECO:0000313" key="12">
    <source>
        <dbReference type="EMBL" id="CAK1588975.1"/>
    </source>
</evidence>
<dbReference type="EC" id="2.3.2.27" evidence="10"/>